<feature type="region of interest" description="Disordered" evidence="1">
    <location>
        <begin position="253"/>
        <end position="272"/>
    </location>
</feature>
<dbReference type="InterPro" id="IPR006311">
    <property type="entry name" value="TAT_signal"/>
</dbReference>
<protein>
    <submittedName>
        <fullName evidence="2">Uncharacterized protein</fullName>
    </submittedName>
</protein>
<evidence type="ECO:0000313" key="2">
    <source>
        <dbReference type="EMBL" id="KAA8495148.1"/>
    </source>
</evidence>
<feature type="compositionally biased region" description="Low complexity" evidence="1">
    <location>
        <begin position="39"/>
        <end position="53"/>
    </location>
</feature>
<accession>A0A5J4YVC1</accession>
<dbReference type="AlphaFoldDB" id="A0A5J4YVC1"/>
<dbReference type="PROSITE" id="PS51318">
    <property type="entry name" value="TAT"/>
    <property type="match status" value="1"/>
</dbReference>
<feature type="region of interest" description="Disordered" evidence="1">
    <location>
        <begin position="36"/>
        <end position="65"/>
    </location>
</feature>
<proteinExistence type="predicted"/>
<comment type="caution">
    <text evidence="2">The sequence shown here is derived from an EMBL/GenBank/DDBJ whole genome shotgun (WGS) entry which is preliminary data.</text>
</comment>
<organism evidence="2 3">
    <name type="scientific">Porphyridium purpureum</name>
    <name type="common">Red alga</name>
    <name type="synonym">Porphyridium cruentum</name>
    <dbReference type="NCBI Taxonomy" id="35688"/>
    <lineage>
        <taxon>Eukaryota</taxon>
        <taxon>Rhodophyta</taxon>
        <taxon>Bangiophyceae</taxon>
        <taxon>Porphyridiales</taxon>
        <taxon>Porphyridiaceae</taxon>
        <taxon>Porphyridium</taxon>
    </lineage>
</organism>
<evidence type="ECO:0000313" key="3">
    <source>
        <dbReference type="Proteomes" id="UP000324585"/>
    </source>
</evidence>
<reference evidence="3" key="1">
    <citation type="journal article" date="2019" name="Nat. Commun.">
        <title>Expansion of phycobilisome linker gene families in mesophilic red algae.</title>
        <authorList>
            <person name="Lee J."/>
            <person name="Kim D."/>
            <person name="Bhattacharya D."/>
            <person name="Yoon H.S."/>
        </authorList>
    </citation>
    <scope>NUCLEOTIDE SEQUENCE [LARGE SCALE GENOMIC DNA]</scope>
    <source>
        <strain evidence="3">CCMP 1328</strain>
    </source>
</reference>
<evidence type="ECO:0000256" key="1">
    <source>
        <dbReference type="SAM" id="MobiDB-lite"/>
    </source>
</evidence>
<dbReference type="Proteomes" id="UP000324585">
    <property type="component" value="Unassembled WGS sequence"/>
</dbReference>
<dbReference type="EMBL" id="VRMN01000004">
    <property type="protein sequence ID" value="KAA8495148.1"/>
    <property type="molecule type" value="Genomic_DNA"/>
</dbReference>
<sequence length="332" mass="35166">MPSTGPHVAEDPSRRELLRAVLVALPVTLGFSNSRGCSPAAAAAGPEAEQAAASDGERQEQQQQQQQLLLEPLSLSNGTVEILAPKTWFRSVRDDGVVVGDFRSTSILTVKILDAGPVFSDLLLTRSGMASASPRRGRAAPRMMWDGLGTSLDLANLFLSYRDYAAAVGGQQVSSATKVSVLPGADFGVDSEVLQLDLLVRLEKSNLTIGSTRSNNADTSSLVVPLILSGKSRGRLELAAGYKPERVVEEGASAAQAEASAPPSAGATQNSSNAGDRLAYVIERAGTEFIIYHRELQRVIIASFTAPEEVYDSALAHQLCSSLRIVPPKVVK</sequence>
<name>A0A5J4YVC1_PORPP</name>
<gene>
    <name evidence="2" type="ORF">FVE85_3389</name>
</gene>
<keyword evidence="3" id="KW-1185">Reference proteome</keyword>
<feature type="compositionally biased region" description="Low complexity" evidence="1">
    <location>
        <begin position="253"/>
        <end position="267"/>
    </location>
</feature>